<dbReference type="PANTHER" id="PTHR30069">
    <property type="entry name" value="TONB-DEPENDENT OUTER MEMBRANE RECEPTOR"/>
    <property type="match status" value="1"/>
</dbReference>
<dbReference type="PROSITE" id="PS52016">
    <property type="entry name" value="TONB_DEPENDENT_REC_3"/>
    <property type="match status" value="1"/>
</dbReference>
<dbReference type="InterPro" id="IPR012910">
    <property type="entry name" value="Plug_dom"/>
</dbReference>
<dbReference type="InterPro" id="IPR037066">
    <property type="entry name" value="Plug_dom_sf"/>
</dbReference>
<dbReference type="PANTHER" id="PTHR30069:SF28">
    <property type="entry name" value="TONB-DEPENDENT RECEPTOR YNCD-RELATED"/>
    <property type="match status" value="1"/>
</dbReference>
<comment type="subcellular location">
    <subcellularLocation>
        <location evidence="1 8">Cell outer membrane</location>
        <topology evidence="1 8">Multi-pass membrane protein</topology>
    </subcellularLocation>
</comment>
<evidence type="ECO:0000256" key="6">
    <source>
        <dbReference type="ARBA" id="ARBA00023136"/>
    </source>
</evidence>
<feature type="chain" id="PRO_5038008954" evidence="10">
    <location>
        <begin position="25"/>
        <end position="706"/>
    </location>
</feature>
<dbReference type="Pfam" id="PF07715">
    <property type="entry name" value="Plug"/>
    <property type="match status" value="1"/>
</dbReference>
<feature type="domain" description="TonB-dependent receptor plug" evidence="12">
    <location>
        <begin position="66"/>
        <end position="174"/>
    </location>
</feature>
<evidence type="ECO:0000256" key="3">
    <source>
        <dbReference type="ARBA" id="ARBA00022452"/>
    </source>
</evidence>
<dbReference type="Gene3D" id="2.170.130.10">
    <property type="entry name" value="TonB-dependent receptor, plug domain"/>
    <property type="match status" value="1"/>
</dbReference>
<dbReference type="CDD" id="cd01347">
    <property type="entry name" value="ligand_gated_channel"/>
    <property type="match status" value="1"/>
</dbReference>
<evidence type="ECO:0000256" key="9">
    <source>
        <dbReference type="RuleBase" id="RU003357"/>
    </source>
</evidence>
<evidence type="ECO:0000256" key="8">
    <source>
        <dbReference type="PROSITE-ProRule" id="PRU01360"/>
    </source>
</evidence>
<dbReference type="InterPro" id="IPR039426">
    <property type="entry name" value="TonB-dep_rcpt-like"/>
</dbReference>
<gene>
    <name evidence="13" type="ORF">GCM10010994_52840</name>
</gene>
<accession>A0A916UV60</accession>
<evidence type="ECO:0000256" key="1">
    <source>
        <dbReference type="ARBA" id="ARBA00004571"/>
    </source>
</evidence>
<sequence>MFSIPLRAGAAVVLASLAGTGAFAQDVTLPTIDISGGSTATGPAAMPAAGGSLTVPSVAEQKRALYQSAGSVSFVDEKQFDNTYSNNLRDVLKDTPGVYVQERYGQELRLSVRGSGLTRGYHLRGLDILQDGIPVNAADGSGDFYQIDPLAVRTAEVYRGANGLFYGTSTIGGAINFTTPTAYTAEAPNVLRIDGGSFGALRGNVQMSRISGPFDALVNATVSHANGFRQHETQDYKQFNANLGYRINENVETRFYFGFYDTDQKLPGSLSLFNALRFPKMASPAAISGNQARDVLSERIANTTTIRFDVGQLDISTWAIHKNLYHPIFQVIAQDGWTYGIAPRYTASFDIGGFKNDLIVGGRAWGGNNLARQFVNVNGNKGAPTVNARQDAYNLEGYAENRFWVLRQLALVAGVKVFNDLRDYTQLYNASAKNPRQRQQDDARYAGVNPKFGILWQATPDIQVFADIARSTDVPDFTDLTQVFTNSTTFVPLQAQRAWTAEVGTRGRWDRLSFEVTAYRSILRDELLNYTTNPNVPAATFNALHTRHQGIELAVGYDLLRDVTGIGDKLTVQQIWTYNDFRFVNDPYYGNNRLAGIPTNVLRTVVSYSRPDGFYVSPNVDWVPTGAYADYANTLRAPGYALLGVQAGWAMPNGMTFFVDARNLTDRRYISDLSTVTNAQTLPASSLAIFYPGNGRSVYAGLRYAF</sequence>
<protein>
    <submittedName>
        <fullName evidence="13">TonB-dependent receptor</fullName>
    </submittedName>
</protein>
<keyword evidence="2 8" id="KW-0813">Transport</keyword>
<dbReference type="EMBL" id="BMGG01000010">
    <property type="protein sequence ID" value="GGC88302.1"/>
    <property type="molecule type" value="Genomic_DNA"/>
</dbReference>
<dbReference type="AlphaFoldDB" id="A0A916UV60"/>
<dbReference type="GO" id="GO:0015344">
    <property type="term" value="F:siderophore uptake transmembrane transporter activity"/>
    <property type="evidence" value="ECO:0007669"/>
    <property type="project" value="TreeGrafter"/>
</dbReference>
<comment type="caution">
    <text evidence="13">The sequence shown here is derived from an EMBL/GenBank/DDBJ whole genome shotgun (WGS) entry which is preliminary data.</text>
</comment>
<dbReference type="RefSeq" id="WP_188612152.1">
    <property type="nucleotide sequence ID" value="NZ_BMGG01000010.1"/>
</dbReference>
<organism evidence="13 14">
    <name type="scientific">Chelatococcus reniformis</name>
    <dbReference type="NCBI Taxonomy" id="1494448"/>
    <lineage>
        <taxon>Bacteria</taxon>
        <taxon>Pseudomonadati</taxon>
        <taxon>Pseudomonadota</taxon>
        <taxon>Alphaproteobacteria</taxon>
        <taxon>Hyphomicrobiales</taxon>
        <taxon>Chelatococcaceae</taxon>
        <taxon>Chelatococcus</taxon>
    </lineage>
</organism>
<dbReference type="InterPro" id="IPR000531">
    <property type="entry name" value="Beta-barrel_TonB"/>
</dbReference>
<proteinExistence type="inferred from homology"/>
<dbReference type="Gene3D" id="2.40.170.20">
    <property type="entry name" value="TonB-dependent receptor, beta-barrel domain"/>
    <property type="match status" value="1"/>
</dbReference>
<evidence type="ECO:0000313" key="13">
    <source>
        <dbReference type="EMBL" id="GGC88302.1"/>
    </source>
</evidence>
<evidence type="ECO:0000256" key="7">
    <source>
        <dbReference type="ARBA" id="ARBA00023237"/>
    </source>
</evidence>
<evidence type="ECO:0000256" key="4">
    <source>
        <dbReference type="ARBA" id="ARBA00022692"/>
    </source>
</evidence>
<keyword evidence="5 9" id="KW-0798">TonB box</keyword>
<feature type="domain" description="TonB-dependent receptor-like beta-barrel" evidence="11">
    <location>
        <begin position="198"/>
        <end position="664"/>
    </location>
</feature>
<keyword evidence="4 8" id="KW-0812">Transmembrane</keyword>
<keyword evidence="3 8" id="KW-1134">Transmembrane beta strand</keyword>
<dbReference type="Proteomes" id="UP000637002">
    <property type="component" value="Unassembled WGS sequence"/>
</dbReference>
<reference evidence="13" key="1">
    <citation type="journal article" date="2014" name="Int. J. Syst. Evol. Microbiol.">
        <title>Complete genome sequence of Corynebacterium casei LMG S-19264T (=DSM 44701T), isolated from a smear-ripened cheese.</title>
        <authorList>
            <consortium name="US DOE Joint Genome Institute (JGI-PGF)"/>
            <person name="Walter F."/>
            <person name="Albersmeier A."/>
            <person name="Kalinowski J."/>
            <person name="Ruckert C."/>
        </authorList>
    </citation>
    <scope>NUCLEOTIDE SEQUENCE</scope>
    <source>
        <strain evidence="13">CGMCC 1.12919</strain>
    </source>
</reference>
<evidence type="ECO:0000256" key="10">
    <source>
        <dbReference type="SAM" id="SignalP"/>
    </source>
</evidence>
<keyword evidence="7 8" id="KW-0998">Cell outer membrane</keyword>
<comment type="similarity">
    <text evidence="8 9">Belongs to the TonB-dependent receptor family.</text>
</comment>
<keyword evidence="6 8" id="KW-0472">Membrane</keyword>
<dbReference type="GO" id="GO:0044718">
    <property type="term" value="P:siderophore transmembrane transport"/>
    <property type="evidence" value="ECO:0007669"/>
    <property type="project" value="TreeGrafter"/>
</dbReference>
<name>A0A916UV60_9HYPH</name>
<dbReference type="Pfam" id="PF00593">
    <property type="entry name" value="TonB_dep_Rec_b-barrel"/>
    <property type="match status" value="1"/>
</dbReference>
<feature type="signal peptide" evidence="10">
    <location>
        <begin position="1"/>
        <end position="24"/>
    </location>
</feature>
<evidence type="ECO:0000259" key="11">
    <source>
        <dbReference type="Pfam" id="PF00593"/>
    </source>
</evidence>
<evidence type="ECO:0000313" key="14">
    <source>
        <dbReference type="Proteomes" id="UP000637002"/>
    </source>
</evidence>
<reference evidence="13" key="2">
    <citation type="submission" date="2020-09" db="EMBL/GenBank/DDBJ databases">
        <authorList>
            <person name="Sun Q."/>
            <person name="Zhou Y."/>
        </authorList>
    </citation>
    <scope>NUCLEOTIDE SEQUENCE</scope>
    <source>
        <strain evidence="13">CGMCC 1.12919</strain>
    </source>
</reference>
<keyword evidence="13" id="KW-0675">Receptor</keyword>
<evidence type="ECO:0000256" key="2">
    <source>
        <dbReference type="ARBA" id="ARBA00022448"/>
    </source>
</evidence>
<evidence type="ECO:0000259" key="12">
    <source>
        <dbReference type="Pfam" id="PF07715"/>
    </source>
</evidence>
<dbReference type="InterPro" id="IPR036942">
    <property type="entry name" value="Beta-barrel_TonB_sf"/>
</dbReference>
<dbReference type="GO" id="GO:0009279">
    <property type="term" value="C:cell outer membrane"/>
    <property type="evidence" value="ECO:0007669"/>
    <property type="project" value="UniProtKB-SubCell"/>
</dbReference>
<keyword evidence="10" id="KW-0732">Signal</keyword>
<keyword evidence="14" id="KW-1185">Reference proteome</keyword>
<evidence type="ECO:0000256" key="5">
    <source>
        <dbReference type="ARBA" id="ARBA00023077"/>
    </source>
</evidence>
<dbReference type="SUPFAM" id="SSF56935">
    <property type="entry name" value="Porins"/>
    <property type="match status" value="1"/>
</dbReference>